<dbReference type="EMBL" id="BMAO01018087">
    <property type="protein sequence ID" value="GFR20567.1"/>
    <property type="molecule type" value="Genomic_DNA"/>
</dbReference>
<dbReference type="AlphaFoldDB" id="A0A8X6HBI6"/>
<reference evidence="1" key="1">
    <citation type="submission" date="2020-07" db="EMBL/GenBank/DDBJ databases">
        <title>Multicomponent nature underlies the extraordinary mechanical properties of spider dragline silk.</title>
        <authorList>
            <person name="Kono N."/>
            <person name="Nakamura H."/>
            <person name="Mori M."/>
            <person name="Yoshida Y."/>
            <person name="Ohtoshi R."/>
            <person name="Malay A.D."/>
            <person name="Moran D.A.P."/>
            <person name="Tomita M."/>
            <person name="Numata K."/>
            <person name="Arakawa K."/>
        </authorList>
    </citation>
    <scope>NUCLEOTIDE SEQUENCE</scope>
</reference>
<proteinExistence type="predicted"/>
<gene>
    <name evidence="1" type="ORF">TNCT_403171</name>
</gene>
<name>A0A8X6HBI6_TRICU</name>
<evidence type="ECO:0000313" key="2">
    <source>
        <dbReference type="Proteomes" id="UP000887116"/>
    </source>
</evidence>
<dbReference type="Proteomes" id="UP000887116">
    <property type="component" value="Unassembled WGS sequence"/>
</dbReference>
<accession>A0A8X6HBI6</accession>
<evidence type="ECO:0000313" key="1">
    <source>
        <dbReference type="EMBL" id="GFR20567.1"/>
    </source>
</evidence>
<organism evidence="1 2">
    <name type="scientific">Trichonephila clavata</name>
    <name type="common">Joro spider</name>
    <name type="synonym">Nephila clavata</name>
    <dbReference type="NCBI Taxonomy" id="2740835"/>
    <lineage>
        <taxon>Eukaryota</taxon>
        <taxon>Metazoa</taxon>
        <taxon>Ecdysozoa</taxon>
        <taxon>Arthropoda</taxon>
        <taxon>Chelicerata</taxon>
        <taxon>Arachnida</taxon>
        <taxon>Araneae</taxon>
        <taxon>Araneomorphae</taxon>
        <taxon>Entelegynae</taxon>
        <taxon>Araneoidea</taxon>
        <taxon>Nephilidae</taxon>
        <taxon>Trichonephila</taxon>
    </lineage>
</organism>
<comment type="caution">
    <text evidence="1">The sequence shown here is derived from an EMBL/GenBank/DDBJ whole genome shotgun (WGS) entry which is preliminary data.</text>
</comment>
<keyword evidence="2" id="KW-1185">Reference proteome</keyword>
<protein>
    <submittedName>
        <fullName evidence="1">Uncharacterized protein</fullName>
    </submittedName>
</protein>
<sequence>MPPTCPWTAGYLLSRKCIHPHNKTVVKTVHEYFRTLTSKTGFHTTAVLRPLVGIRIALGTTEKVLFYLPRHVDVFQSTRHVSLDYKACFKPVNGPPKTFQDDMDPLQTRKLSQDAHSKSPYTKAGHFRIKCQI</sequence>